<evidence type="ECO:0000256" key="1">
    <source>
        <dbReference type="SAM" id="SignalP"/>
    </source>
</evidence>
<feature type="chain" id="PRO_5008286222" evidence="1">
    <location>
        <begin position="19"/>
        <end position="254"/>
    </location>
</feature>
<evidence type="ECO:0000313" key="3">
    <source>
        <dbReference type="Proteomes" id="UP000092600"/>
    </source>
</evidence>
<dbReference type="STRING" id="4615.A0A199VZX1"/>
<feature type="signal peptide" evidence="1">
    <location>
        <begin position="1"/>
        <end position="18"/>
    </location>
</feature>
<sequence>MLSILILIFRCQLQTVASDEMDNKLLQLYSYEKSRRPGRFFDVVYHENARVLLHDENVYRFECVAPVTPLPECSQTERNKRRYGSINDYSTTFKAMDGIQIINGLECKISCNSSKVSYVLDTEDFLFRVRKKRRFSLAVCACCETGASAAAALSDLTITSTERSLSSPSELYASSYRALLKTTGEKVYGIDIGDYNWFTVVIFATIVHKCKTHDESGFLIRIQLSISAKYFGGLDFIFFFFFPLYTLQFAPCSK</sequence>
<organism evidence="2 3">
    <name type="scientific">Ananas comosus</name>
    <name type="common">Pineapple</name>
    <name type="synonym">Ananas ananas</name>
    <dbReference type="NCBI Taxonomy" id="4615"/>
    <lineage>
        <taxon>Eukaryota</taxon>
        <taxon>Viridiplantae</taxon>
        <taxon>Streptophyta</taxon>
        <taxon>Embryophyta</taxon>
        <taxon>Tracheophyta</taxon>
        <taxon>Spermatophyta</taxon>
        <taxon>Magnoliopsida</taxon>
        <taxon>Liliopsida</taxon>
        <taxon>Poales</taxon>
        <taxon>Bromeliaceae</taxon>
        <taxon>Bromelioideae</taxon>
        <taxon>Ananas</taxon>
    </lineage>
</organism>
<keyword evidence="1" id="KW-0732">Signal</keyword>
<name>A0A199VZX1_ANACO</name>
<comment type="caution">
    <text evidence="2">The sequence shown here is derived from an EMBL/GenBank/DDBJ whole genome shotgun (WGS) entry which is preliminary data.</text>
</comment>
<evidence type="ECO:0000313" key="2">
    <source>
        <dbReference type="EMBL" id="OAY82215.1"/>
    </source>
</evidence>
<reference evidence="2 3" key="1">
    <citation type="journal article" date="2016" name="DNA Res.">
        <title>The draft genome of MD-2 pineapple using hybrid error correction of long reads.</title>
        <authorList>
            <person name="Redwan R.M."/>
            <person name="Saidin A."/>
            <person name="Kumar S.V."/>
        </authorList>
    </citation>
    <scope>NUCLEOTIDE SEQUENCE [LARGE SCALE GENOMIC DNA]</scope>
    <source>
        <strain evidence="3">cv. MD2</strain>
        <tissue evidence="2">Leaf</tissue>
    </source>
</reference>
<accession>A0A199VZX1</accession>
<dbReference type="EMBL" id="LSRQ01000532">
    <property type="protein sequence ID" value="OAY82215.1"/>
    <property type="molecule type" value="Genomic_DNA"/>
</dbReference>
<protein>
    <submittedName>
        <fullName evidence="2">Paired amphipathic helix protein Sin3-like 2</fullName>
    </submittedName>
</protein>
<dbReference type="Proteomes" id="UP000092600">
    <property type="component" value="Unassembled WGS sequence"/>
</dbReference>
<dbReference type="AlphaFoldDB" id="A0A199VZX1"/>
<proteinExistence type="predicted"/>
<gene>
    <name evidence="2" type="ORF">ACMD2_05760</name>
</gene>